<keyword evidence="1" id="KW-0472">Membrane</keyword>
<dbReference type="InParanoid" id="A0A0C3NWS1"/>
<feature type="transmembrane region" description="Helical" evidence="1">
    <location>
        <begin position="109"/>
        <end position="130"/>
    </location>
</feature>
<keyword evidence="1" id="KW-1133">Transmembrane helix</keyword>
<reference evidence="3" key="2">
    <citation type="submission" date="2015-01" db="EMBL/GenBank/DDBJ databases">
        <title>Evolutionary Origins and Diversification of the Mycorrhizal Mutualists.</title>
        <authorList>
            <consortium name="DOE Joint Genome Institute"/>
            <consortium name="Mycorrhizal Genomics Consortium"/>
            <person name="Kohler A."/>
            <person name="Kuo A."/>
            <person name="Nagy L.G."/>
            <person name="Floudas D."/>
            <person name="Copeland A."/>
            <person name="Barry K.W."/>
            <person name="Cichocki N."/>
            <person name="Veneault-Fourrey C."/>
            <person name="LaButti K."/>
            <person name="Lindquist E.A."/>
            <person name="Lipzen A."/>
            <person name="Lundell T."/>
            <person name="Morin E."/>
            <person name="Murat C."/>
            <person name="Riley R."/>
            <person name="Ohm R."/>
            <person name="Sun H."/>
            <person name="Tunlid A."/>
            <person name="Henrissat B."/>
            <person name="Grigoriev I.V."/>
            <person name="Hibbett D.S."/>
            <person name="Martin F."/>
        </authorList>
    </citation>
    <scope>NUCLEOTIDE SEQUENCE [LARGE SCALE GENOMIC DNA]</scope>
    <source>
        <strain evidence="3">Marx 270</strain>
    </source>
</reference>
<evidence type="ECO:0000313" key="2">
    <source>
        <dbReference type="EMBL" id="KIN99800.1"/>
    </source>
</evidence>
<dbReference type="AlphaFoldDB" id="A0A0C3NWS1"/>
<reference evidence="2 3" key="1">
    <citation type="submission" date="2014-04" db="EMBL/GenBank/DDBJ databases">
        <authorList>
            <consortium name="DOE Joint Genome Institute"/>
            <person name="Kuo A."/>
            <person name="Kohler A."/>
            <person name="Costa M.D."/>
            <person name="Nagy L.G."/>
            <person name="Floudas D."/>
            <person name="Copeland A."/>
            <person name="Barry K.W."/>
            <person name="Cichocki N."/>
            <person name="Veneault-Fourrey C."/>
            <person name="LaButti K."/>
            <person name="Lindquist E.A."/>
            <person name="Lipzen A."/>
            <person name="Lundell T."/>
            <person name="Morin E."/>
            <person name="Murat C."/>
            <person name="Sun H."/>
            <person name="Tunlid A."/>
            <person name="Henrissat B."/>
            <person name="Grigoriev I.V."/>
            <person name="Hibbett D.S."/>
            <person name="Martin F."/>
            <person name="Nordberg H.P."/>
            <person name="Cantor M.N."/>
            <person name="Hua S.X."/>
        </authorList>
    </citation>
    <scope>NUCLEOTIDE SEQUENCE [LARGE SCALE GENOMIC DNA]</scope>
    <source>
        <strain evidence="2 3">Marx 270</strain>
    </source>
</reference>
<keyword evidence="3" id="KW-1185">Reference proteome</keyword>
<sequence length="134" mass="14434">MFRRERHIAFTPKCIPPLPPKLAVSIVSWRPSPSGSVLIAAFLLADAEGNEDSTSEPSTFLTGATIASVSFACTLYILVCVISERTRLSTSSTPIFTSPRVPLSPSCRVRFIVALTTTFLSSFTGVLGQWSGHT</sequence>
<feature type="transmembrane region" description="Helical" evidence="1">
    <location>
        <begin position="60"/>
        <end position="82"/>
    </location>
</feature>
<accession>A0A0C3NWS1</accession>
<keyword evidence="1" id="KW-0812">Transmembrane</keyword>
<dbReference type="EMBL" id="KN832001">
    <property type="protein sequence ID" value="KIN99800.1"/>
    <property type="molecule type" value="Genomic_DNA"/>
</dbReference>
<organism evidence="2 3">
    <name type="scientific">Pisolithus tinctorius Marx 270</name>
    <dbReference type="NCBI Taxonomy" id="870435"/>
    <lineage>
        <taxon>Eukaryota</taxon>
        <taxon>Fungi</taxon>
        <taxon>Dikarya</taxon>
        <taxon>Basidiomycota</taxon>
        <taxon>Agaricomycotina</taxon>
        <taxon>Agaricomycetes</taxon>
        <taxon>Agaricomycetidae</taxon>
        <taxon>Boletales</taxon>
        <taxon>Sclerodermatineae</taxon>
        <taxon>Pisolithaceae</taxon>
        <taxon>Pisolithus</taxon>
    </lineage>
</organism>
<gene>
    <name evidence="2" type="ORF">M404DRAFT_30050</name>
</gene>
<proteinExistence type="predicted"/>
<dbReference type="Proteomes" id="UP000054217">
    <property type="component" value="Unassembled WGS sequence"/>
</dbReference>
<name>A0A0C3NWS1_PISTI</name>
<dbReference type="HOGENOM" id="CLU_1897066_0_0_1"/>
<evidence type="ECO:0000313" key="3">
    <source>
        <dbReference type="Proteomes" id="UP000054217"/>
    </source>
</evidence>
<protein>
    <submittedName>
        <fullName evidence="2">Uncharacterized protein</fullName>
    </submittedName>
</protein>
<evidence type="ECO:0000256" key="1">
    <source>
        <dbReference type="SAM" id="Phobius"/>
    </source>
</evidence>